<keyword evidence="13" id="KW-1185">Reference proteome</keyword>
<comment type="caution">
    <text evidence="11">The sequence shown here is derived from an EMBL/GenBank/DDBJ whole genome shotgun (WGS) entry which is preliminary data.</text>
</comment>
<dbReference type="EMBL" id="JBJGBS010000059">
    <property type="protein sequence ID" value="MFO3705922.1"/>
    <property type="molecule type" value="Genomic_DNA"/>
</dbReference>
<sequence>MILLDTNVISELWRPQPNPQVVAWIDAQAVETLFLSVVTVAELRFGIAVMPKGRKRSTLHARLEGEVLPLFDGRLLSFDLDASHTFAALASKARAAGLTLGRADAYIAATAAAQGLAVATRDTIPFEAMALDIINPWSQAP</sequence>
<dbReference type="RefSeq" id="WP_104544078.1">
    <property type="nucleotide sequence ID" value="NZ_JBJGBS010000059.1"/>
</dbReference>
<keyword evidence="6 8" id="KW-0460">Magnesium</keyword>
<dbReference type="PANTHER" id="PTHR33653:SF1">
    <property type="entry name" value="RIBONUCLEASE VAPC2"/>
    <property type="match status" value="1"/>
</dbReference>
<comment type="function">
    <text evidence="8">Toxic component of a toxin-antitoxin (TA) system. An RNase.</text>
</comment>
<feature type="binding site" evidence="8">
    <location>
        <position position="104"/>
    </location>
    <ligand>
        <name>Mg(2+)</name>
        <dbReference type="ChEBI" id="CHEBI:18420"/>
    </ligand>
</feature>
<evidence type="ECO:0000313" key="12">
    <source>
        <dbReference type="Proteomes" id="UP000237872"/>
    </source>
</evidence>
<evidence type="ECO:0000256" key="1">
    <source>
        <dbReference type="ARBA" id="ARBA00001946"/>
    </source>
</evidence>
<evidence type="ECO:0000256" key="5">
    <source>
        <dbReference type="ARBA" id="ARBA00022801"/>
    </source>
</evidence>
<reference evidence="10 13" key="2">
    <citation type="submission" date="2024-11" db="EMBL/GenBank/DDBJ databases">
        <title>Genome sequencing of Xanthomonas codiaei.</title>
        <authorList>
            <person name="Studholme D.J."/>
        </authorList>
    </citation>
    <scope>NUCLEOTIDE SEQUENCE [LARGE SCALE GENOMIC DNA]</scope>
    <source>
        <strain evidence="10 13">NCPPB 4350</strain>
    </source>
</reference>
<keyword evidence="2 8" id="KW-1277">Toxin-antitoxin system</keyword>
<dbReference type="AlphaFoldDB" id="A0A2S7C7L7"/>
<keyword evidence="3 8" id="KW-0540">Nuclease</keyword>
<dbReference type="Gene3D" id="3.40.50.1010">
    <property type="entry name" value="5'-nuclease"/>
    <property type="match status" value="1"/>
</dbReference>
<accession>A0A2S7C7L7</accession>
<dbReference type="EMBL" id="MDEC01000044">
    <property type="protein sequence ID" value="PPU57578.1"/>
    <property type="molecule type" value="Genomic_DNA"/>
</dbReference>
<dbReference type="EC" id="3.1.-.-" evidence="8"/>
<dbReference type="SUPFAM" id="SSF88723">
    <property type="entry name" value="PIN domain-like"/>
    <property type="match status" value="1"/>
</dbReference>
<dbReference type="Pfam" id="PF01850">
    <property type="entry name" value="PIN"/>
    <property type="match status" value="1"/>
</dbReference>
<evidence type="ECO:0000313" key="10">
    <source>
        <dbReference type="EMBL" id="MFO3705922.1"/>
    </source>
</evidence>
<dbReference type="HAMAP" id="MF_00265">
    <property type="entry name" value="VapC_Nob1"/>
    <property type="match status" value="1"/>
</dbReference>
<protein>
    <recommendedName>
        <fullName evidence="8">Ribonuclease VapC</fullName>
        <shortName evidence="8">RNase VapC</shortName>
        <ecNumber evidence="8">3.1.-.-</ecNumber>
    </recommendedName>
    <alternativeName>
        <fullName evidence="8">Toxin VapC</fullName>
    </alternativeName>
</protein>
<dbReference type="InterPro" id="IPR022907">
    <property type="entry name" value="VapC_family"/>
</dbReference>
<dbReference type="OrthoDB" id="9804823at2"/>
<dbReference type="InterPro" id="IPR002716">
    <property type="entry name" value="PIN_dom"/>
</dbReference>
<dbReference type="GO" id="GO:0090729">
    <property type="term" value="F:toxin activity"/>
    <property type="evidence" value="ECO:0007669"/>
    <property type="project" value="UniProtKB-KW"/>
</dbReference>
<comment type="cofactor">
    <cofactor evidence="1 8">
        <name>Mg(2+)</name>
        <dbReference type="ChEBI" id="CHEBI:18420"/>
    </cofactor>
</comment>
<evidence type="ECO:0000313" key="11">
    <source>
        <dbReference type="EMBL" id="PPU57578.1"/>
    </source>
</evidence>
<name>A0A2S7C7L7_9XANT</name>
<dbReference type="GO" id="GO:0004540">
    <property type="term" value="F:RNA nuclease activity"/>
    <property type="evidence" value="ECO:0007669"/>
    <property type="project" value="InterPro"/>
</dbReference>
<evidence type="ECO:0000256" key="2">
    <source>
        <dbReference type="ARBA" id="ARBA00022649"/>
    </source>
</evidence>
<dbReference type="Proteomes" id="UP000237872">
    <property type="component" value="Unassembled WGS sequence"/>
</dbReference>
<reference evidence="11 12" key="1">
    <citation type="submission" date="2016-08" db="EMBL/GenBank/DDBJ databases">
        <authorList>
            <person name="Seilhamer J.J."/>
        </authorList>
    </citation>
    <scope>NUCLEOTIDE SEQUENCE [LARGE SCALE GENOMIC DNA]</scope>
    <source>
        <strain evidence="11 12">CFBP4690</strain>
    </source>
</reference>
<organism evidence="11 12">
    <name type="scientific">Xanthomonas codiaei</name>
    <dbReference type="NCBI Taxonomy" id="56463"/>
    <lineage>
        <taxon>Bacteria</taxon>
        <taxon>Pseudomonadati</taxon>
        <taxon>Pseudomonadota</taxon>
        <taxon>Gammaproteobacteria</taxon>
        <taxon>Lysobacterales</taxon>
        <taxon>Lysobacteraceae</taxon>
        <taxon>Xanthomonas</taxon>
    </lineage>
</organism>
<keyword evidence="8" id="KW-0800">Toxin</keyword>
<evidence type="ECO:0000256" key="3">
    <source>
        <dbReference type="ARBA" id="ARBA00022722"/>
    </source>
</evidence>
<evidence type="ECO:0000256" key="6">
    <source>
        <dbReference type="ARBA" id="ARBA00022842"/>
    </source>
</evidence>
<evidence type="ECO:0000256" key="7">
    <source>
        <dbReference type="ARBA" id="ARBA00038093"/>
    </source>
</evidence>
<evidence type="ECO:0000256" key="8">
    <source>
        <dbReference type="HAMAP-Rule" id="MF_00265"/>
    </source>
</evidence>
<gene>
    <name evidence="8" type="primary">vapC</name>
    <name evidence="10" type="ORF">ACI6Q5_13295</name>
    <name evidence="11" type="ORF">XcodCFBP4690_20770</name>
</gene>
<proteinExistence type="inferred from homology"/>
<keyword evidence="4 8" id="KW-0479">Metal-binding</keyword>
<evidence type="ECO:0000313" key="13">
    <source>
        <dbReference type="Proteomes" id="UP001637990"/>
    </source>
</evidence>
<dbReference type="InterPro" id="IPR029060">
    <property type="entry name" value="PIN-like_dom_sf"/>
</dbReference>
<evidence type="ECO:0000256" key="4">
    <source>
        <dbReference type="ARBA" id="ARBA00022723"/>
    </source>
</evidence>
<dbReference type="Proteomes" id="UP001637990">
    <property type="component" value="Unassembled WGS sequence"/>
</dbReference>
<comment type="similarity">
    <text evidence="7 8">Belongs to the PINc/VapC protein family.</text>
</comment>
<dbReference type="PANTHER" id="PTHR33653">
    <property type="entry name" value="RIBONUCLEASE VAPC2"/>
    <property type="match status" value="1"/>
</dbReference>
<dbReference type="GO" id="GO:0016787">
    <property type="term" value="F:hydrolase activity"/>
    <property type="evidence" value="ECO:0007669"/>
    <property type="project" value="UniProtKB-KW"/>
</dbReference>
<dbReference type="GO" id="GO:0000287">
    <property type="term" value="F:magnesium ion binding"/>
    <property type="evidence" value="ECO:0007669"/>
    <property type="project" value="UniProtKB-UniRule"/>
</dbReference>
<feature type="binding site" evidence="8">
    <location>
        <position position="5"/>
    </location>
    <ligand>
        <name>Mg(2+)</name>
        <dbReference type="ChEBI" id="CHEBI:18420"/>
    </ligand>
</feature>
<keyword evidence="5 8" id="KW-0378">Hydrolase</keyword>
<feature type="domain" description="PIN" evidence="9">
    <location>
        <begin position="2"/>
        <end position="128"/>
    </location>
</feature>
<dbReference type="InterPro" id="IPR050556">
    <property type="entry name" value="Type_II_TA_system_RNase"/>
</dbReference>
<evidence type="ECO:0000259" key="9">
    <source>
        <dbReference type="Pfam" id="PF01850"/>
    </source>
</evidence>